<sequence>MNDLEKSIKALANRRRLAIARLLKKSSDLTVGELAENIKLSFKSTSRHLSVLYAAEIIGRDQKGLEMHYYLHKIQKPGAKEIISIL</sequence>
<dbReference type="InterPro" id="IPR001845">
    <property type="entry name" value="HTH_ArsR_DNA-bd_dom"/>
</dbReference>
<evidence type="ECO:0000256" key="3">
    <source>
        <dbReference type="ARBA" id="ARBA00023163"/>
    </source>
</evidence>
<dbReference type="PANTHER" id="PTHR43132:SF2">
    <property type="entry name" value="ARSENICAL RESISTANCE OPERON REPRESSOR ARSR-RELATED"/>
    <property type="match status" value="1"/>
</dbReference>
<dbReference type="GO" id="GO:0003700">
    <property type="term" value="F:DNA-binding transcription factor activity"/>
    <property type="evidence" value="ECO:0007669"/>
    <property type="project" value="InterPro"/>
</dbReference>
<dbReference type="InterPro" id="IPR036388">
    <property type="entry name" value="WH-like_DNA-bd_sf"/>
</dbReference>
<dbReference type="GO" id="GO:0003677">
    <property type="term" value="F:DNA binding"/>
    <property type="evidence" value="ECO:0007669"/>
    <property type="project" value="UniProtKB-KW"/>
</dbReference>
<dbReference type="CDD" id="cd00090">
    <property type="entry name" value="HTH_ARSR"/>
    <property type="match status" value="1"/>
</dbReference>
<accession>A0A1G2P3A5</accession>
<keyword evidence="2" id="KW-0238">DNA-binding</keyword>
<dbReference type="NCBIfam" id="NF033788">
    <property type="entry name" value="HTH_metalloreg"/>
    <property type="match status" value="1"/>
</dbReference>
<name>A0A1G2P3A5_9BACT</name>
<feature type="domain" description="HTH arsR-type" evidence="4">
    <location>
        <begin position="1"/>
        <end position="86"/>
    </location>
</feature>
<gene>
    <name evidence="5" type="ORF">A3G52_03080</name>
</gene>
<keyword evidence="3" id="KW-0804">Transcription</keyword>
<dbReference type="EMBL" id="MHSK01000006">
    <property type="protein sequence ID" value="OHA42763.1"/>
    <property type="molecule type" value="Genomic_DNA"/>
</dbReference>
<proteinExistence type="predicted"/>
<dbReference type="SUPFAM" id="SSF46785">
    <property type="entry name" value="Winged helix' DNA-binding domain"/>
    <property type="match status" value="1"/>
</dbReference>
<evidence type="ECO:0000259" key="4">
    <source>
        <dbReference type="PROSITE" id="PS50987"/>
    </source>
</evidence>
<reference evidence="5 6" key="1">
    <citation type="journal article" date="2016" name="Nat. Commun.">
        <title>Thousands of microbial genomes shed light on interconnected biogeochemical processes in an aquifer system.</title>
        <authorList>
            <person name="Anantharaman K."/>
            <person name="Brown C.T."/>
            <person name="Hug L.A."/>
            <person name="Sharon I."/>
            <person name="Castelle C.J."/>
            <person name="Probst A.J."/>
            <person name="Thomas B.C."/>
            <person name="Singh A."/>
            <person name="Wilkins M.J."/>
            <person name="Karaoz U."/>
            <person name="Brodie E.L."/>
            <person name="Williams K.H."/>
            <person name="Hubbard S.S."/>
            <person name="Banfield J.F."/>
        </authorList>
    </citation>
    <scope>NUCLEOTIDE SEQUENCE [LARGE SCALE GENOMIC DNA]</scope>
</reference>
<dbReference type="Pfam" id="PF01022">
    <property type="entry name" value="HTH_5"/>
    <property type="match status" value="1"/>
</dbReference>
<organism evidence="5 6">
    <name type="scientific">Candidatus Taylorbacteria bacterium RIFCSPLOWO2_12_FULL_43_20</name>
    <dbReference type="NCBI Taxonomy" id="1802332"/>
    <lineage>
        <taxon>Bacteria</taxon>
        <taxon>Candidatus Tayloriibacteriota</taxon>
    </lineage>
</organism>
<dbReference type="PANTHER" id="PTHR43132">
    <property type="entry name" value="ARSENICAL RESISTANCE OPERON REPRESSOR ARSR-RELATED"/>
    <property type="match status" value="1"/>
</dbReference>
<evidence type="ECO:0000256" key="1">
    <source>
        <dbReference type="ARBA" id="ARBA00023015"/>
    </source>
</evidence>
<dbReference type="Gene3D" id="1.10.10.10">
    <property type="entry name" value="Winged helix-like DNA-binding domain superfamily/Winged helix DNA-binding domain"/>
    <property type="match status" value="1"/>
</dbReference>
<dbReference type="InterPro" id="IPR051011">
    <property type="entry name" value="Metal_resp_trans_reg"/>
</dbReference>
<evidence type="ECO:0000256" key="2">
    <source>
        <dbReference type="ARBA" id="ARBA00023125"/>
    </source>
</evidence>
<dbReference type="SMART" id="SM00418">
    <property type="entry name" value="HTH_ARSR"/>
    <property type="match status" value="1"/>
</dbReference>
<dbReference type="PROSITE" id="PS50987">
    <property type="entry name" value="HTH_ARSR_2"/>
    <property type="match status" value="1"/>
</dbReference>
<keyword evidence="1" id="KW-0805">Transcription regulation</keyword>
<dbReference type="Proteomes" id="UP000177269">
    <property type="component" value="Unassembled WGS sequence"/>
</dbReference>
<dbReference type="PRINTS" id="PR00778">
    <property type="entry name" value="HTHARSR"/>
</dbReference>
<evidence type="ECO:0000313" key="6">
    <source>
        <dbReference type="Proteomes" id="UP000177269"/>
    </source>
</evidence>
<dbReference type="AlphaFoldDB" id="A0A1G2P3A5"/>
<dbReference type="InterPro" id="IPR036390">
    <property type="entry name" value="WH_DNA-bd_sf"/>
</dbReference>
<comment type="caution">
    <text evidence="5">The sequence shown here is derived from an EMBL/GenBank/DDBJ whole genome shotgun (WGS) entry which is preliminary data.</text>
</comment>
<evidence type="ECO:0000313" key="5">
    <source>
        <dbReference type="EMBL" id="OHA42763.1"/>
    </source>
</evidence>
<dbReference type="InterPro" id="IPR011991">
    <property type="entry name" value="ArsR-like_HTH"/>
</dbReference>
<protein>
    <recommendedName>
        <fullName evidence="4">HTH arsR-type domain-containing protein</fullName>
    </recommendedName>
</protein>